<evidence type="ECO:0000313" key="3">
    <source>
        <dbReference type="Proteomes" id="UP000265725"/>
    </source>
</evidence>
<keyword evidence="1" id="KW-1133">Transmembrane helix</keyword>
<evidence type="ECO:0008006" key="4">
    <source>
        <dbReference type="Google" id="ProtNLM"/>
    </source>
</evidence>
<sequence length="100" mass="11362">MDYVKLVYSFILLVVGIMIFIAPFFQKTDERRKFINSKAHSYAFIVVIGMLLLEVVQSLYFQFQGDISSTGNGISPLVFLSVVSIIYVLTLLFYKKSYGG</sequence>
<organism evidence="2 3">
    <name type="scientific">Paenisporosarcina cavernae</name>
    <dbReference type="NCBI Taxonomy" id="2320858"/>
    <lineage>
        <taxon>Bacteria</taxon>
        <taxon>Bacillati</taxon>
        <taxon>Bacillota</taxon>
        <taxon>Bacilli</taxon>
        <taxon>Bacillales</taxon>
        <taxon>Caryophanaceae</taxon>
        <taxon>Paenisporosarcina</taxon>
    </lineage>
</organism>
<protein>
    <recommendedName>
        <fullName evidence="4">Integral membrane protein</fullName>
    </recommendedName>
</protein>
<dbReference type="AlphaFoldDB" id="A0A385YPW9"/>
<dbReference type="EMBL" id="CP032418">
    <property type="protein sequence ID" value="AYC28491.1"/>
    <property type="molecule type" value="Genomic_DNA"/>
</dbReference>
<keyword evidence="3" id="KW-1185">Reference proteome</keyword>
<accession>A0A385YPW9</accession>
<feature type="transmembrane region" description="Helical" evidence="1">
    <location>
        <begin position="73"/>
        <end position="94"/>
    </location>
</feature>
<dbReference type="OrthoDB" id="2971683at2"/>
<keyword evidence="1" id="KW-0812">Transmembrane</keyword>
<evidence type="ECO:0000313" key="2">
    <source>
        <dbReference type="EMBL" id="AYC28491.1"/>
    </source>
</evidence>
<evidence type="ECO:0000256" key="1">
    <source>
        <dbReference type="SAM" id="Phobius"/>
    </source>
</evidence>
<proteinExistence type="predicted"/>
<dbReference type="KEGG" id="paek:D3873_00885"/>
<dbReference type="RefSeq" id="WP_119882236.1">
    <property type="nucleotide sequence ID" value="NZ_CP032418.1"/>
</dbReference>
<keyword evidence="1" id="KW-0472">Membrane</keyword>
<gene>
    <name evidence="2" type="ORF">D3873_00885</name>
</gene>
<feature type="transmembrane region" description="Helical" evidence="1">
    <location>
        <begin position="6"/>
        <end position="25"/>
    </location>
</feature>
<feature type="transmembrane region" description="Helical" evidence="1">
    <location>
        <begin position="41"/>
        <end position="61"/>
    </location>
</feature>
<name>A0A385YPW9_9BACL</name>
<reference evidence="3" key="1">
    <citation type="submission" date="2018-09" db="EMBL/GenBank/DDBJ databases">
        <authorList>
            <person name="Zhu H."/>
        </authorList>
    </citation>
    <scope>NUCLEOTIDE SEQUENCE [LARGE SCALE GENOMIC DNA]</scope>
    <source>
        <strain evidence="3">K2R23-3</strain>
    </source>
</reference>
<dbReference type="Proteomes" id="UP000265725">
    <property type="component" value="Chromosome"/>
</dbReference>